<protein>
    <recommendedName>
        <fullName evidence="2">DUF7702 domain-containing protein</fullName>
    </recommendedName>
</protein>
<dbReference type="Proteomes" id="UP000253472">
    <property type="component" value="Unassembled WGS sequence"/>
</dbReference>
<keyword evidence="1" id="KW-1133">Transmembrane helix</keyword>
<keyword evidence="1" id="KW-0812">Transmembrane</keyword>
<feature type="transmembrane region" description="Helical" evidence="1">
    <location>
        <begin position="255"/>
        <end position="277"/>
    </location>
</feature>
<feature type="transmembrane region" description="Helical" evidence="1">
    <location>
        <begin position="44"/>
        <end position="68"/>
    </location>
</feature>
<dbReference type="AlphaFoldDB" id="A0A367XNV1"/>
<feature type="transmembrane region" description="Helical" evidence="1">
    <location>
        <begin position="184"/>
        <end position="203"/>
    </location>
</feature>
<feature type="transmembrane region" description="Helical" evidence="1">
    <location>
        <begin position="74"/>
        <end position="94"/>
    </location>
</feature>
<feature type="transmembrane region" description="Helical" evidence="1">
    <location>
        <begin position="215"/>
        <end position="235"/>
    </location>
</feature>
<evidence type="ECO:0000256" key="1">
    <source>
        <dbReference type="SAM" id="Phobius"/>
    </source>
</evidence>
<dbReference type="InterPro" id="IPR056119">
    <property type="entry name" value="DUF7702"/>
</dbReference>
<reference evidence="3 4" key="1">
    <citation type="submission" date="2018-06" db="EMBL/GenBank/DDBJ databases">
        <title>Whole genome sequencing of Candida tropicalis (genome annotated by CSBL at Korea University).</title>
        <authorList>
            <person name="Ahn J."/>
        </authorList>
    </citation>
    <scope>NUCLEOTIDE SEQUENCE [LARGE SCALE GENOMIC DNA]</scope>
    <source>
        <strain evidence="3 4">ATCC 20962</strain>
    </source>
</reference>
<evidence type="ECO:0000259" key="2">
    <source>
        <dbReference type="Pfam" id="PF24800"/>
    </source>
</evidence>
<proteinExistence type="predicted"/>
<dbReference type="OrthoDB" id="4023429at2759"/>
<gene>
    <name evidence="3" type="ORF">Cantr_03654</name>
</gene>
<comment type="caution">
    <text evidence="3">The sequence shown here is derived from an EMBL/GenBank/DDBJ whole genome shotgun (WGS) entry which is preliminary data.</text>
</comment>
<dbReference type="Pfam" id="PF24800">
    <property type="entry name" value="DUF7702"/>
    <property type="match status" value="1"/>
</dbReference>
<accession>A0A367XNV1</accession>
<evidence type="ECO:0000313" key="4">
    <source>
        <dbReference type="Proteomes" id="UP000253472"/>
    </source>
</evidence>
<sequence>MQLHSYTEWEAVSYVQLFIFAIFFVEFSFSIIYKLRKRVQLKPILPFGIFFTLFVLLKLTGGILGLVFMHQPTFNLSLFIPTYIFDTISLGFITRSISSLIEHMLNLQDAADLGRFPQHPMIQFKVDDIDTQKDADDNNFAKNFWPFKLVTVVLLVAVALSIAGTSQATETNPPSSVGTLLKTSSVLFLIGVLLMIGILVYILSMGEQFNIVAKLLILGLAILLVRCVYSMLAVFHGISFQTPNKYMIFFGDYKYYTFLGLLSEAWAALCVLVASWYW</sequence>
<feature type="transmembrane region" description="Helical" evidence="1">
    <location>
        <begin position="145"/>
        <end position="164"/>
    </location>
</feature>
<keyword evidence="1" id="KW-0472">Membrane</keyword>
<dbReference type="PANTHER" id="PTHR42109">
    <property type="entry name" value="UNPLACED GENOMIC SCAFFOLD UM_SCAF_CONTIG_1.265, WHOLE GENOME SHOTGUN SEQUENCE"/>
    <property type="match status" value="1"/>
</dbReference>
<dbReference type="PANTHER" id="PTHR42109:SF2">
    <property type="entry name" value="INTEGRAL MEMBRANE PROTEIN"/>
    <property type="match status" value="1"/>
</dbReference>
<dbReference type="STRING" id="5486.A0A367XNV1"/>
<keyword evidence="4" id="KW-1185">Reference proteome</keyword>
<evidence type="ECO:0000313" key="3">
    <source>
        <dbReference type="EMBL" id="RCK55248.1"/>
    </source>
</evidence>
<dbReference type="EMBL" id="QLNQ01000030">
    <property type="protein sequence ID" value="RCK55248.1"/>
    <property type="molecule type" value="Genomic_DNA"/>
</dbReference>
<name>A0A367XNV1_9ASCO</name>
<feature type="transmembrane region" description="Helical" evidence="1">
    <location>
        <begin position="12"/>
        <end position="32"/>
    </location>
</feature>
<feature type="domain" description="DUF7702" evidence="2">
    <location>
        <begin position="145"/>
        <end position="274"/>
    </location>
</feature>
<organism evidence="3 4">
    <name type="scientific">Candida viswanathii</name>
    <dbReference type="NCBI Taxonomy" id="5486"/>
    <lineage>
        <taxon>Eukaryota</taxon>
        <taxon>Fungi</taxon>
        <taxon>Dikarya</taxon>
        <taxon>Ascomycota</taxon>
        <taxon>Saccharomycotina</taxon>
        <taxon>Pichiomycetes</taxon>
        <taxon>Debaryomycetaceae</taxon>
        <taxon>Candida/Lodderomyces clade</taxon>
        <taxon>Candida</taxon>
    </lineage>
</organism>